<comment type="similarity">
    <text evidence="1">Belongs to the AIM6 family.</text>
</comment>
<dbReference type="Proteomes" id="UP000326877">
    <property type="component" value="Unassembled WGS sequence"/>
</dbReference>
<dbReference type="PANTHER" id="PTHR31571">
    <property type="entry name" value="ALTERED INHERITANCE OF MITOCHONDRIA PROTEIN 6"/>
    <property type="match status" value="1"/>
</dbReference>
<name>A0A5N7C102_PETAA</name>
<sequence length="366" mass="41016">MDRIALYSKSFINVARVTKNKALRNRIVLFIIITTAIGGLALIVWFALVLVLIDRLTPTESSSGLHQITKSWKKPSDSVSLLSPWPIDWSQGIIPIPCHSHNDYRRRVPLYDALAAGCTGVEADIWLDSSSQDLLVGHKKRSLSPDRTLKTLYIDPLFKILSCQNIDTPPSAQPTGVFDANPNTTLALLIDMKTDGKDIWPVLMQHLEPLRSQGWLTYWNGTAQSLVLGAITVVGTGNTPFAIVAAERDRRDVFFDAPLDQLSRNETYTSENSYYASVALERAVGKIWPWGPSQRQKLMIRDLIDVAITRGLVSRFWDISGWPVALQVRLWNVLVENGVGMLNVDDLVHASRWNWDWCIVASLVLC</sequence>
<evidence type="ECO:0000313" key="4">
    <source>
        <dbReference type="EMBL" id="KAE8387764.1"/>
    </source>
</evidence>
<protein>
    <recommendedName>
        <fullName evidence="2">Altered inheritance of mitochondria protein 6</fullName>
    </recommendedName>
</protein>
<dbReference type="GO" id="GO:0008081">
    <property type="term" value="F:phosphoric diester hydrolase activity"/>
    <property type="evidence" value="ECO:0007669"/>
    <property type="project" value="InterPro"/>
</dbReference>
<proteinExistence type="inferred from homology"/>
<dbReference type="GO" id="GO:0006629">
    <property type="term" value="P:lipid metabolic process"/>
    <property type="evidence" value="ECO:0007669"/>
    <property type="project" value="InterPro"/>
</dbReference>
<feature type="transmembrane region" description="Helical" evidence="3">
    <location>
        <begin position="27"/>
        <end position="53"/>
    </location>
</feature>
<evidence type="ECO:0000256" key="1">
    <source>
        <dbReference type="ARBA" id="ARBA00008858"/>
    </source>
</evidence>
<keyword evidence="3" id="KW-0812">Transmembrane</keyword>
<dbReference type="OrthoDB" id="4153866at2759"/>
<dbReference type="AlphaFoldDB" id="A0A5N7C102"/>
<organism evidence="4">
    <name type="scientific">Petromyces alliaceus</name>
    <name type="common">Aspergillus alliaceus</name>
    <dbReference type="NCBI Taxonomy" id="209559"/>
    <lineage>
        <taxon>Eukaryota</taxon>
        <taxon>Fungi</taxon>
        <taxon>Dikarya</taxon>
        <taxon>Ascomycota</taxon>
        <taxon>Pezizomycotina</taxon>
        <taxon>Eurotiomycetes</taxon>
        <taxon>Eurotiomycetidae</taxon>
        <taxon>Eurotiales</taxon>
        <taxon>Aspergillaceae</taxon>
        <taxon>Aspergillus</taxon>
        <taxon>Aspergillus subgen. Circumdati</taxon>
    </lineage>
</organism>
<dbReference type="InterPro" id="IPR051236">
    <property type="entry name" value="HAT_RTT109-like"/>
</dbReference>
<keyword evidence="3" id="KW-0472">Membrane</keyword>
<reference evidence="4" key="1">
    <citation type="submission" date="2019-04" db="EMBL/GenBank/DDBJ databases">
        <title>Friends and foes A comparative genomics studyof 23 Aspergillus species from section Flavi.</title>
        <authorList>
            <consortium name="DOE Joint Genome Institute"/>
            <person name="Kjaerbolling I."/>
            <person name="Vesth T."/>
            <person name="Frisvad J.C."/>
            <person name="Nybo J.L."/>
            <person name="Theobald S."/>
            <person name="Kildgaard S."/>
            <person name="Isbrandt T."/>
            <person name="Kuo A."/>
            <person name="Sato A."/>
            <person name="Lyhne E.K."/>
            <person name="Kogle M.E."/>
            <person name="Wiebenga A."/>
            <person name="Kun R.S."/>
            <person name="Lubbers R.J."/>
            <person name="Makela M.R."/>
            <person name="Barry K."/>
            <person name="Chovatia M."/>
            <person name="Clum A."/>
            <person name="Daum C."/>
            <person name="Haridas S."/>
            <person name="He G."/>
            <person name="LaButti K."/>
            <person name="Lipzen A."/>
            <person name="Mondo S."/>
            <person name="Riley R."/>
            <person name="Salamov A."/>
            <person name="Simmons B.A."/>
            <person name="Magnuson J.K."/>
            <person name="Henrissat B."/>
            <person name="Mortensen U.H."/>
            <person name="Larsen T.O."/>
            <person name="Devries R.P."/>
            <person name="Grigoriev I.V."/>
            <person name="Machida M."/>
            <person name="Baker S.E."/>
            <person name="Andersen M.R."/>
        </authorList>
    </citation>
    <scope>NUCLEOTIDE SEQUENCE [LARGE SCALE GENOMIC DNA]</scope>
    <source>
        <strain evidence="4">IBT 14317</strain>
    </source>
</reference>
<dbReference type="EMBL" id="ML735288">
    <property type="protein sequence ID" value="KAE8387764.1"/>
    <property type="molecule type" value="Genomic_DNA"/>
</dbReference>
<dbReference type="SUPFAM" id="SSF51695">
    <property type="entry name" value="PLC-like phosphodiesterases"/>
    <property type="match status" value="1"/>
</dbReference>
<dbReference type="InterPro" id="IPR017946">
    <property type="entry name" value="PLC-like_Pdiesterase_TIM-brl"/>
</dbReference>
<gene>
    <name evidence="4" type="ORF">BDV23DRAFT_195600</name>
</gene>
<evidence type="ECO:0000256" key="2">
    <source>
        <dbReference type="ARBA" id="ARBA00014286"/>
    </source>
</evidence>
<keyword evidence="3" id="KW-1133">Transmembrane helix</keyword>
<accession>A0A5N7C102</accession>
<evidence type="ECO:0000256" key="3">
    <source>
        <dbReference type="SAM" id="Phobius"/>
    </source>
</evidence>
<dbReference type="PANTHER" id="PTHR31571:SF1">
    <property type="entry name" value="ALTERED INHERITANCE OF MITOCHONDRIA PROTEIN 6"/>
    <property type="match status" value="1"/>
</dbReference>